<dbReference type="GO" id="GO:0005795">
    <property type="term" value="C:Golgi stack"/>
    <property type="evidence" value="ECO:0007669"/>
    <property type="project" value="TreeGrafter"/>
</dbReference>
<dbReference type="Pfam" id="PF00004">
    <property type="entry name" value="AAA"/>
    <property type="match status" value="2"/>
</dbReference>
<dbReference type="InterPro" id="IPR009010">
    <property type="entry name" value="Asp_de-COase-like_dom_sf"/>
</dbReference>
<dbReference type="PANTHER" id="PTHR23078:SF3">
    <property type="entry name" value="VESICLE-FUSING ATPASE"/>
    <property type="match status" value="1"/>
</dbReference>
<evidence type="ECO:0000259" key="7">
    <source>
        <dbReference type="SMART" id="SM00382"/>
    </source>
</evidence>
<feature type="domain" description="AAA+ ATPase" evidence="7">
    <location>
        <begin position="238"/>
        <end position="385"/>
    </location>
</feature>
<keyword evidence="6" id="KW-0963">Cytoplasm</keyword>
<keyword evidence="3 6" id="KW-0547">Nucleotide-binding</keyword>
<dbReference type="InterPro" id="IPR039812">
    <property type="entry name" value="Vesicle-fus_ATPase"/>
</dbReference>
<organism evidence="8 9">
    <name type="scientific">Babesia microti (strain RI)</name>
    <dbReference type="NCBI Taxonomy" id="1133968"/>
    <lineage>
        <taxon>Eukaryota</taxon>
        <taxon>Sar</taxon>
        <taxon>Alveolata</taxon>
        <taxon>Apicomplexa</taxon>
        <taxon>Aconoidasida</taxon>
        <taxon>Piroplasmida</taxon>
        <taxon>Babesiidae</taxon>
        <taxon>Babesia</taxon>
    </lineage>
</organism>
<keyword evidence="4 6" id="KW-0067">ATP-binding</keyword>
<keyword evidence="9" id="KW-1185">Reference proteome</keyword>
<evidence type="ECO:0000313" key="8">
    <source>
        <dbReference type="EMBL" id="SIO73487.1"/>
    </source>
</evidence>
<evidence type="ECO:0000256" key="5">
    <source>
        <dbReference type="ARBA" id="ARBA00022927"/>
    </source>
</evidence>
<dbReference type="SUPFAM" id="SSF50692">
    <property type="entry name" value="ADC-like"/>
    <property type="match status" value="1"/>
</dbReference>
<dbReference type="Proteomes" id="UP000002899">
    <property type="component" value="Chromosome I"/>
</dbReference>
<dbReference type="OrthoDB" id="9982946at2759"/>
<gene>
    <name evidence="8" type="ORF">BMR1_01G03495</name>
</gene>
<dbReference type="GO" id="GO:0035494">
    <property type="term" value="P:SNARE complex disassembly"/>
    <property type="evidence" value="ECO:0007669"/>
    <property type="project" value="InterPro"/>
</dbReference>
<dbReference type="InterPro" id="IPR003959">
    <property type="entry name" value="ATPase_AAA_core"/>
</dbReference>
<comment type="cofactor">
    <cofactor evidence="6">
        <name>Mg(2+)</name>
        <dbReference type="ChEBI" id="CHEBI:18420"/>
    </cofactor>
    <text evidence="6">Binds 1 Mg(2+) ion per subunit.</text>
</comment>
<sequence>MFAQPKGTGSALRVVSKVPEEALSYTNLVYVDEKLHKSLEFHRNSAFVTIKGYIFCAKSHPKASTREIFIGGCIRTLLKVQLGETITISPLSPELLTSITAADILIFSVSLFTKSSSKILCTTQELEAQCKTLLNGHILHLSQTIPFKIHDQQIKLTVIGITSTRNDEKSYVLKALVTNGTEFNFDDLNSNVGIFKTNFCFEELGIGGLDSEFDTIFRRAFISRTYPLPILRQLGISHVKGLILYGPPGTGKTLIARQISKALNCSKPKIVNGPEIMSRYFGQSEENVRELFKDAEAEYQKKGDMSSLHIIIFDEIDSICQRRGMDNSGTAARDSIVTQLLSKIDGVDSLNNILLIGMTNRIDMIDDALLRPGRFEVQIEIGLPNEQGRQDILKIHTKTMCESKRIAQDVDLKEIASKTKNFTGAELEGLIKAAVSFASKRHIDPDNPSVPKDIENIIVQRSDFLNALEDVTPAFGAGSSDLNACLVHGIIPYGTKFVTLFNNLTKYAQKIVKSTKIPLLSVLLQGTVGSGKTALAAHMAIESNFPFVKLISPDQFIGLSELSRVNAISKVFDDAHKSPLSLVILDGIERLIEYSRVGPRFSNTILQSLLILIKKPPPNGRRIFIVCTTGEEEFMRDSKIYDSFNAVLTVPLVCGSEELSFVLSELRKEEGDLPPNEIQKIVNHGKIAKVGIKHLIIAVEMAAEKKEFDMITAEDFFSAIDDCPLDYYYNHSF</sequence>
<comment type="function">
    <text evidence="6">Required for vesicle-mediated transport. Catalyzes the fusion of transport vesicles within the Golgi cisternae. Is also required for transport from the endoplasmic reticulum to the Golgi stack. Seems to function as a fusion protein required for the delivery of cargo proteins to all compartments of the Golgi stack independent of vesicle origin.</text>
</comment>
<dbReference type="Gene3D" id="3.40.50.300">
    <property type="entry name" value="P-loop containing nucleotide triphosphate hydrolases"/>
    <property type="match status" value="2"/>
</dbReference>
<comment type="subcellular location">
    <subcellularLocation>
        <location evidence="6">Cytoplasm</location>
    </subcellularLocation>
</comment>
<dbReference type="PROSITE" id="PS00674">
    <property type="entry name" value="AAA"/>
    <property type="match status" value="1"/>
</dbReference>
<dbReference type="SUPFAM" id="SSF52540">
    <property type="entry name" value="P-loop containing nucleoside triphosphate hydrolases"/>
    <property type="match status" value="2"/>
</dbReference>
<dbReference type="InterPro" id="IPR041569">
    <property type="entry name" value="AAA_lid_3"/>
</dbReference>
<dbReference type="GO" id="GO:0043001">
    <property type="term" value="P:Golgi to plasma membrane protein transport"/>
    <property type="evidence" value="ECO:0007669"/>
    <property type="project" value="TreeGrafter"/>
</dbReference>
<comment type="similarity">
    <text evidence="1 6">Belongs to the AAA ATPase family.</text>
</comment>
<dbReference type="GO" id="GO:0046872">
    <property type="term" value="F:metal ion binding"/>
    <property type="evidence" value="ECO:0007669"/>
    <property type="project" value="UniProtKB-UniRule"/>
</dbReference>
<dbReference type="GeneID" id="24423780"/>
<dbReference type="GO" id="GO:0006891">
    <property type="term" value="P:intra-Golgi vesicle-mediated transport"/>
    <property type="evidence" value="ECO:0007669"/>
    <property type="project" value="TreeGrafter"/>
</dbReference>
<evidence type="ECO:0000313" key="9">
    <source>
        <dbReference type="Proteomes" id="UP000002899"/>
    </source>
</evidence>
<dbReference type="SMART" id="SM00382">
    <property type="entry name" value="AAA"/>
    <property type="match status" value="2"/>
</dbReference>
<dbReference type="InterPro" id="IPR003960">
    <property type="entry name" value="ATPase_AAA_CS"/>
</dbReference>
<accession>A0A1N6LX87</accession>
<dbReference type="Gene3D" id="2.40.40.20">
    <property type="match status" value="1"/>
</dbReference>
<dbReference type="FunFam" id="3.40.50.300:FF:000154">
    <property type="entry name" value="Vesicle-fusing ATPase 1"/>
    <property type="match status" value="1"/>
</dbReference>
<dbReference type="GO" id="GO:0005524">
    <property type="term" value="F:ATP binding"/>
    <property type="evidence" value="ECO:0007669"/>
    <property type="project" value="UniProtKB-UniRule"/>
</dbReference>
<reference evidence="8 9" key="2">
    <citation type="journal article" date="2013" name="PLoS ONE">
        <title>Whole genome mapping and re-organization of the nuclear and mitochondrial genomes of Babesia microti isolates.</title>
        <authorList>
            <person name="Cornillot E."/>
            <person name="Dassouli A."/>
            <person name="Garg A."/>
            <person name="Pachikara N."/>
            <person name="Randazzo S."/>
            <person name="Depoix D."/>
            <person name="Carcy B."/>
            <person name="Delbecq S."/>
            <person name="Frutos R."/>
            <person name="Silva J.C."/>
            <person name="Sutton R."/>
            <person name="Krause P.J."/>
            <person name="Mamoun C.B."/>
        </authorList>
    </citation>
    <scope>NUCLEOTIDE SEQUENCE [LARGE SCALE GENOMIC DNA]</scope>
    <source>
        <strain evidence="8 9">RI</strain>
    </source>
</reference>
<dbReference type="KEGG" id="bmic:BMR1_01G03495"/>
<dbReference type="Gene3D" id="1.10.8.60">
    <property type="match status" value="1"/>
</dbReference>
<evidence type="ECO:0000256" key="1">
    <source>
        <dbReference type="ARBA" id="ARBA00006914"/>
    </source>
</evidence>
<keyword evidence="6" id="KW-0931">ER-Golgi transport</keyword>
<proteinExistence type="inferred from homology"/>
<evidence type="ECO:0000256" key="4">
    <source>
        <dbReference type="ARBA" id="ARBA00022840"/>
    </source>
</evidence>
<name>A0A1N6LX87_BABMR</name>
<reference evidence="8 9" key="1">
    <citation type="journal article" date="2012" name="Nucleic Acids Res.">
        <title>Sequencing of the smallest Apicomplexan genome from the human pathogen Babesia microti.</title>
        <authorList>
            <person name="Cornillot E."/>
            <person name="Hadj-Kaddour K."/>
            <person name="Dassouli A."/>
            <person name="Noel B."/>
            <person name="Ranwez V."/>
            <person name="Vacherie B."/>
            <person name="Augagneur Y."/>
            <person name="Bres V."/>
            <person name="Duclos A."/>
            <person name="Randazzo S."/>
            <person name="Carcy B."/>
            <person name="Debierre-Grockiego F."/>
            <person name="Delbecq S."/>
            <person name="Moubri-Menage K."/>
            <person name="Shams-Eldin H."/>
            <person name="Usmani-Brown S."/>
            <person name="Bringaud F."/>
            <person name="Wincker P."/>
            <person name="Vivares C.P."/>
            <person name="Schwarz R.T."/>
            <person name="Schetters T.P."/>
            <person name="Krause P.J."/>
            <person name="Gorenflot A."/>
            <person name="Berry V."/>
            <person name="Barbe V."/>
            <person name="Ben Mamoun C."/>
        </authorList>
    </citation>
    <scope>NUCLEOTIDE SEQUENCE [LARGE SCALE GENOMIC DNA]</scope>
    <source>
        <strain evidence="8 9">RI</strain>
    </source>
</reference>
<dbReference type="AlphaFoldDB" id="A0A1N6LX87"/>
<evidence type="ECO:0000256" key="3">
    <source>
        <dbReference type="ARBA" id="ARBA00022741"/>
    </source>
</evidence>
<dbReference type="Pfam" id="PF17862">
    <property type="entry name" value="AAA_lid_3"/>
    <property type="match status" value="1"/>
</dbReference>
<reference evidence="8 9" key="3">
    <citation type="journal article" date="2016" name="Sci. Rep.">
        <title>Genome-wide diversity and gene expression profiling of Babesia microti isolates identify polymorphic genes that mediate host-pathogen interactions.</title>
        <authorList>
            <person name="Silva J.C."/>
            <person name="Cornillot E."/>
            <person name="McCracken C."/>
            <person name="Usmani-Brown S."/>
            <person name="Dwivedi A."/>
            <person name="Ifeonu O.O."/>
            <person name="Crabtree J."/>
            <person name="Gotia H.T."/>
            <person name="Virji A.Z."/>
            <person name="Reynes C."/>
            <person name="Colinge J."/>
            <person name="Kumar V."/>
            <person name="Lawres L."/>
            <person name="Pazzi J.E."/>
            <person name="Pablo J.V."/>
            <person name="Hung C."/>
            <person name="Brancato J."/>
            <person name="Kumari P."/>
            <person name="Orvis J."/>
            <person name="Tretina K."/>
            <person name="Chibucos M."/>
            <person name="Ott S."/>
            <person name="Sadzewicz L."/>
            <person name="Sengamalay N."/>
            <person name="Shetty A.C."/>
            <person name="Su Q."/>
            <person name="Tallon L."/>
            <person name="Fraser C.M."/>
            <person name="Frutos R."/>
            <person name="Molina D.M."/>
            <person name="Krause P.J."/>
            <person name="Ben Mamoun C."/>
        </authorList>
    </citation>
    <scope>NUCLEOTIDE SEQUENCE [LARGE SCALE GENOMIC DNA]</scope>
    <source>
        <strain evidence="8 9">RI</strain>
    </source>
</reference>
<keyword evidence="6" id="KW-0460">Magnesium</keyword>
<keyword evidence="6" id="KW-0378">Hydrolase</keyword>
<protein>
    <recommendedName>
        <fullName evidence="6">Vesicle-fusing ATPase</fullName>
        <ecNumber evidence="6">3.6.4.6</ecNumber>
    </recommendedName>
</protein>
<comment type="catalytic activity">
    <reaction evidence="6">
        <text>ATP + H2O = ADP + phosphate + H(+)</text>
        <dbReference type="Rhea" id="RHEA:13065"/>
        <dbReference type="ChEBI" id="CHEBI:15377"/>
        <dbReference type="ChEBI" id="CHEBI:15378"/>
        <dbReference type="ChEBI" id="CHEBI:30616"/>
        <dbReference type="ChEBI" id="CHEBI:43474"/>
        <dbReference type="ChEBI" id="CHEBI:456216"/>
        <dbReference type="EC" id="3.6.4.6"/>
    </reaction>
</comment>
<dbReference type="FunFam" id="3.40.50.300:FF:000166">
    <property type="entry name" value="vesicle-fusing ATPase isoform X1"/>
    <property type="match status" value="1"/>
</dbReference>
<dbReference type="RefSeq" id="XP_021337583.1">
    <property type="nucleotide sequence ID" value="XM_021483004.1"/>
</dbReference>
<dbReference type="GO" id="GO:0016887">
    <property type="term" value="F:ATP hydrolysis activity"/>
    <property type="evidence" value="ECO:0007669"/>
    <property type="project" value="InterPro"/>
</dbReference>
<keyword evidence="6" id="KW-0479">Metal-binding</keyword>
<dbReference type="InterPro" id="IPR027417">
    <property type="entry name" value="P-loop_NTPase"/>
</dbReference>
<dbReference type="VEuPathDB" id="PiroplasmaDB:BMR1_01G03495"/>
<keyword evidence="5 6" id="KW-0653">Protein transport</keyword>
<feature type="domain" description="AAA+ ATPase" evidence="7">
    <location>
        <begin position="518"/>
        <end position="645"/>
    </location>
</feature>
<dbReference type="InterPro" id="IPR003593">
    <property type="entry name" value="AAA+_ATPase"/>
</dbReference>
<dbReference type="EC" id="3.6.4.6" evidence="6"/>
<dbReference type="EMBL" id="FO082871">
    <property type="protein sequence ID" value="SIO73487.1"/>
    <property type="molecule type" value="Genomic_DNA"/>
</dbReference>
<evidence type="ECO:0000256" key="2">
    <source>
        <dbReference type="ARBA" id="ARBA00022448"/>
    </source>
</evidence>
<keyword evidence="2 6" id="KW-0813">Transport</keyword>
<dbReference type="PANTHER" id="PTHR23078">
    <property type="entry name" value="VESICULAR-FUSION PROTEIN NSF"/>
    <property type="match status" value="1"/>
</dbReference>
<dbReference type="CDD" id="cd00009">
    <property type="entry name" value="AAA"/>
    <property type="match status" value="1"/>
</dbReference>
<dbReference type="FunFam" id="1.10.8.60:FF:000115">
    <property type="entry name" value="N-ethylmaleimide-sensitive fusion protein, putative"/>
    <property type="match status" value="1"/>
</dbReference>
<evidence type="ECO:0000256" key="6">
    <source>
        <dbReference type="RuleBase" id="RU367045"/>
    </source>
</evidence>